<keyword evidence="3 6" id="KW-0067">ATP-binding</keyword>
<feature type="binding site" evidence="6">
    <location>
        <begin position="257"/>
        <end position="264"/>
    </location>
    <ligand>
        <name>ATP</name>
        <dbReference type="ChEBI" id="CHEBI:30616"/>
    </ligand>
</feature>
<comment type="caution">
    <text evidence="9">The sequence shown here is derived from an EMBL/GenBank/DDBJ whole genome shotgun (WGS) entry which is preliminary data.</text>
</comment>
<keyword evidence="4" id="KW-0175">Coiled coil</keyword>
<evidence type="ECO:0000256" key="6">
    <source>
        <dbReference type="PROSITE-ProRule" id="PRU00283"/>
    </source>
</evidence>
<dbReference type="InterPro" id="IPR027640">
    <property type="entry name" value="Kinesin-like_fam"/>
</dbReference>
<dbReference type="Pfam" id="PF00225">
    <property type="entry name" value="Kinesin"/>
    <property type="match status" value="1"/>
</dbReference>
<gene>
    <name evidence="9" type="ORF">SO694_00050149</name>
</gene>
<keyword evidence="5 6" id="KW-0505">Motor protein</keyword>
<dbReference type="SUPFAM" id="SSF52540">
    <property type="entry name" value="P-loop containing nucleoside triphosphate hydrolases"/>
    <property type="match status" value="1"/>
</dbReference>
<protein>
    <submittedName>
        <fullName evidence="9">Microtubule motor protein</fullName>
    </submittedName>
</protein>
<dbReference type="InterPro" id="IPR001752">
    <property type="entry name" value="Kinesin_motor_dom"/>
</dbReference>
<dbReference type="SMART" id="SM00129">
    <property type="entry name" value="KISc"/>
    <property type="match status" value="1"/>
</dbReference>
<feature type="region of interest" description="Disordered" evidence="7">
    <location>
        <begin position="1"/>
        <end position="91"/>
    </location>
</feature>
<dbReference type="PROSITE" id="PS00411">
    <property type="entry name" value="KINESIN_MOTOR_1"/>
    <property type="match status" value="1"/>
</dbReference>
<keyword evidence="10" id="KW-1185">Reference proteome</keyword>
<reference evidence="9 10" key="1">
    <citation type="submission" date="2024-03" db="EMBL/GenBank/DDBJ databases">
        <title>Aureococcus anophagefferens CCMP1851 and Kratosvirus quantuckense: Draft genome of a second virus-susceptible host strain in the model system.</title>
        <authorList>
            <person name="Chase E."/>
            <person name="Truchon A.R."/>
            <person name="Schepens W."/>
            <person name="Wilhelm S.W."/>
        </authorList>
    </citation>
    <scope>NUCLEOTIDE SEQUENCE [LARGE SCALE GENOMIC DNA]</scope>
    <source>
        <strain evidence="9 10">CCMP1851</strain>
    </source>
</reference>
<dbReference type="InterPro" id="IPR019821">
    <property type="entry name" value="Kinesin_motor_CS"/>
</dbReference>
<evidence type="ECO:0000256" key="7">
    <source>
        <dbReference type="SAM" id="MobiDB-lite"/>
    </source>
</evidence>
<feature type="region of interest" description="Disordered" evidence="7">
    <location>
        <begin position="273"/>
        <end position="294"/>
    </location>
</feature>
<dbReference type="Proteomes" id="UP001363151">
    <property type="component" value="Unassembled WGS sequence"/>
</dbReference>
<feature type="compositionally biased region" description="Basic and acidic residues" evidence="7">
    <location>
        <begin position="904"/>
        <end position="919"/>
    </location>
</feature>
<evidence type="ECO:0000313" key="9">
    <source>
        <dbReference type="EMBL" id="KAK7241302.1"/>
    </source>
</evidence>
<comment type="similarity">
    <text evidence="6">Belongs to the TRAFAC class myosin-kinesin ATPase superfamily. Kinesin family.</text>
</comment>
<feature type="compositionally biased region" description="Basic and acidic residues" evidence="7">
    <location>
        <begin position="934"/>
        <end position="943"/>
    </location>
</feature>
<evidence type="ECO:0000256" key="5">
    <source>
        <dbReference type="ARBA" id="ARBA00023175"/>
    </source>
</evidence>
<feature type="region of interest" description="Disordered" evidence="7">
    <location>
        <begin position="813"/>
        <end position="1032"/>
    </location>
</feature>
<accession>A0ABR1FYH8</accession>
<dbReference type="PANTHER" id="PTHR47968:SF13">
    <property type="entry name" value="KINESIN-LIKE PROTEIN KIF19 ISOFORM X1"/>
    <property type="match status" value="1"/>
</dbReference>
<dbReference type="InterPro" id="IPR036961">
    <property type="entry name" value="Kinesin_motor_dom_sf"/>
</dbReference>
<evidence type="ECO:0000256" key="4">
    <source>
        <dbReference type="ARBA" id="ARBA00023054"/>
    </source>
</evidence>
<name>A0ABR1FYH8_AURAN</name>
<proteinExistence type="inferred from homology"/>
<evidence type="ECO:0000313" key="10">
    <source>
        <dbReference type="Proteomes" id="UP001363151"/>
    </source>
</evidence>
<organism evidence="9 10">
    <name type="scientific">Aureococcus anophagefferens</name>
    <name type="common">Harmful bloom alga</name>
    <dbReference type="NCBI Taxonomy" id="44056"/>
    <lineage>
        <taxon>Eukaryota</taxon>
        <taxon>Sar</taxon>
        <taxon>Stramenopiles</taxon>
        <taxon>Ochrophyta</taxon>
        <taxon>Pelagophyceae</taxon>
        <taxon>Pelagomonadales</taxon>
        <taxon>Pelagomonadaceae</taxon>
        <taxon>Aureococcus</taxon>
    </lineage>
</organism>
<dbReference type="EMBL" id="JBBJCI010000203">
    <property type="protein sequence ID" value="KAK7241302.1"/>
    <property type="molecule type" value="Genomic_DNA"/>
</dbReference>
<dbReference type="Gene3D" id="3.40.850.10">
    <property type="entry name" value="Kinesin motor domain"/>
    <property type="match status" value="1"/>
</dbReference>
<dbReference type="InterPro" id="IPR027417">
    <property type="entry name" value="P-loop_NTPase"/>
</dbReference>
<keyword evidence="2 6" id="KW-0547">Nucleotide-binding</keyword>
<dbReference type="PRINTS" id="PR00380">
    <property type="entry name" value="KINESINHEAVY"/>
</dbReference>
<feature type="domain" description="Kinesin motor" evidence="8">
    <location>
        <begin position="164"/>
        <end position="520"/>
    </location>
</feature>
<evidence type="ECO:0000259" key="8">
    <source>
        <dbReference type="PROSITE" id="PS50067"/>
    </source>
</evidence>
<dbReference type="PROSITE" id="PS50067">
    <property type="entry name" value="KINESIN_MOTOR_2"/>
    <property type="match status" value="1"/>
</dbReference>
<evidence type="ECO:0000256" key="2">
    <source>
        <dbReference type="ARBA" id="ARBA00022741"/>
    </source>
</evidence>
<evidence type="ECO:0000256" key="1">
    <source>
        <dbReference type="ARBA" id="ARBA00022701"/>
    </source>
</evidence>
<feature type="compositionally biased region" description="Polar residues" evidence="7">
    <location>
        <begin position="1023"/>
        <end position="1032"/>
    </location>
</feature>
<sequence>MEEDGAAPAPEAREAQDATLVELSDADAGAQHPADDATAATPDPERPPVEAGAQLPPPQPRSPAGDGAPPGQTQTPPLAPADRGASPPRGDLDAVKVSVAAALDDAADEPEPRAAKKVTVVESLPAVQHRGLRVDVGPPPEKTPGSAELDTEAYCRRMWQGQSNILVVVRVRPLLKHDLGDRHIVKVLERKVCVILDPQREDDRKNVLRQHRSREKKYAFDYVFDEEDRQLAVYNRTTKFLIQGVLDGFNATVFAYGQTGAGKTFTMIGSHEEPGIAPRGNRTSTFSSSAKPKSIRKARARREIKVTVSFLEVYNENIRDLLGSCEDPADVGGAAKEASEFLDLREDPLKGPVVAGITEIEANSATEVMALLQRGNAKRSQHATAANEVSSRSHAVLQITVETREQAEGTRAAIQIGKLSLVDLAGSERAANTKNRGDRLKEGANINRSLLTLGNCINALGDKSNRGQFVPYRDSKLTRLLKDSLGGNCRTVMIANISASNASFEETLNTLKYANRAKNIKTDVKRNVLEVNHHISEYVSLIQNLRNEVTVLKQQLANSTTGPGGAALEDLPLDALLDAPRASAPARVAKTPGADKAALKEMKAWMQENFRERMQLRRTLIELEDQNVQNSIEIGKRQIIVADWNASRVQTPKAGPSGDRVAVLLADAPEHVTAAYGECEQLRKAIEKNGRTKGETKKRLRENEKGAERFHAELRNDRRVTSDERRELLELMYRIGNLELGNMQLEQAQVIHSSVVKGKDLTIQKLQLQLLMRDKVIAQQRDILKANDLDSDVGHVGLQLMEQRAMSQNFDTLRSTTPAPHRLGDPDPCNASFGSTAGSNPGGRVMSAASPARVVHVRERSSHKKSHRFAEHSGDALNEATDALEHAKHRRSHSPIDTSNFQRSNRDRSEERDRDDREAHHRRHRRHAPDDDDASSHQRADRHDRRRHAPKDRDRDRLSSLGIAGHSALHRGGFHDADASSNSQAERGDDEASFGAPLDHSLDRPARRTGPARPYGHRAADQAATTSRSGPA</sequence>
<keyword evidence="1" id="KW-0493">Microtubule</keyword>
<evidence type="ECO:0000256" key="3">
    <source>
        <dbReference type="ARBA" id="ARBA00022840"/>
    </source>
</evidence>
<feature type="compositionally biased region" description="Polar residues" evidence="7">
    <location>
        <begin position="281"/>
        <end position="291"/>
    </location>
</feature>
<dbReference type="PANTHER" id="PTHR47968">
    <property type="entry name" value="CENTROMERE PROTEIN E"/>
    <property type="match status" value="1"/>
</dbReference>